<dbReference type="PANTHER" id="PTHR42858:SF1">
    <property type="entry name" value="LD15494P"/>
    <property type="match status" value="1"/>
</dbReference>
<dbReference type="Gene3D" id="3.40.640.10">
    <property type="entry name" value="Type I PLP-dependent aspartate aminotransferase-like (Major domain)"/>
    <property type="match status" value="1"/>
</dbReference>
<dbReference type="EMBL" id="MU853800">
    <property type="protein sequence ID" value="KAK3940131.1"/>
    <property type="molecule type" value="Genomic_DNA"/>
</dbReference>
<accession>A0AAN6S521</accession>
<feature type="domain" description="Aminotransferase class I/classII large" evidence="2">
    <location>
        <begin position="54"/>
        <end position="453"/>
    </location>
</feature>
<dbReference type="InterPro" id="IPR015424">
    <property type="entry name" value="PyrdxlP-dep_Trfase"/>
</dbReference>
<dbReference type="Proteomes" id="UP001303473">
    <property type="component" value="Unassembled WGS sequence"/>
</dbReference>
<gene>
    <name evidence="3" type="ORF">QBC46DRAFT_261711</name>
</gene>
<proteinExistence type="predicted"/>
<dbReference type="PANTHER" id="PTHR42858">
    <property type="entry name" value="AMINOTRANSFERASE"/>
    <property type="match status" value="1"/>
</dbReference>
<dbReference type="SUPFAM" id="SSF53383">
    <property type="entry name" value="PLP-dependent transferases"/>
    <property type="match status" value="1"/>
</dbReference>
<protein>
    <submittedName>
        <fullName evidence="3">Aminotransferase</fullName>
    </submittedName>
</protein>
<dbReference type="CDD" id="cd00609">
    <property type="entry name" value="AAT_like"/>
    <property type="match status" value="1"/>
</dbReference>
<dbReference type="InterPro" id="IPR004839">
    <property type="entry name" value="Aminotransferase_I/II_large"/>
</dbReference>
<evidence type="ECO:0000259" key="2">
    <source>
        <dbReference type="Pfam" id="PF00155"/>
    </source>
</evidence>
<sequence length="505" mass="55523">MAHYHNPSSITDASGGQKLINLVRGWPSPHLLPADLLKRAASSALTDPGIFVPGLQYGPDVGYEPLRRELAVWLARNYTGRQQGEEELERETERLCITGGASQSVACILQSFTDPGYTEAIWLVAPCYFLACPIFEDAGFGGGEVGGKGGRLRAVPEDEEGIDVEFLEREIKRVDMDMRESPGPVYKNPGPHRKLYRHIVYVVPTCANPSGKTMPLKRREALVRLAREHDALVICDDVYDFLQWPTALPATGTATTPTETVPVDLPPPLPRLSDIDLALGRTEFDVEGKHFGHAISNGSFSKLVGPGVRTGWVHGTADFAHGLSQTGSTRSGGAPSQLCAVILTEMLKNGDLDEHLRGKVRPDLQGRHSAIVREVEMELGGCGVEVYESKEKLGGGYFVWLTLPEGTAADEVAQKAKTEENLIIAPGSIFQVARDEEAAKFDRNIRLCYSWEERADVVEGVRRLGRVLRRMYDERKKGEEGEEGRVISKGGQEKEEEEFGTAEFK</sequence>
<dbReference type="InterPro" id="IPR015421">
    <property type="entry name" value="PyrdxlP-dep_Trfase_major"/>
</dbReference>
<evidence type="ECO:0000256" key="1">
    <source>
        <dbReference type="SAM" id="MobiDB-lite"/>
    </source>
</evidence>
<dbReference type="InterPro" id="IPR015422">
    <property type="entry name" value="PyrdxlP-dep_Trfase_small"/>
</dbReference>
<dbReference type="GO" id="GO:0030170">
    <property type="term" value="F:pyridoxal phosphate binding"/>
    <property type="evidence" value="ECO:0007669"/>
    <property type="project" value="InterPro"/>
</dbReference>
<dbReference type="Gene3D" id="3.90.1150.10">
    <property type="entry name" value="Aspartate Aminotransferase, domain 1"/>
    <property type="match status" value="1"/>
</dbReference>
<dbReference type="GO" id="GO:0047536">
    <property type="term" value="F:2-aminoadipate transaminase activity"/>
    <property type="evidence" value="ECO:0007669"/>
    <property type="project" value="TreeGrafter"/>
</dbReference>
<name>A0AAN6S521_9PEZI</name>
<feature type="region of interest" description="Disordered" evidence="1">
    <location>
        <begin position="476"/>
        <end position="505"/>
    </location>
</feature>
<feature type="compositionally biased region" description="Basic and acidic residues" evidence="1">
    <location>
        <begin position="476"/>
        <end position="486"/>
    </location>
</feature>
<keyword evidence="3" id="KW-0032">Aminotransferase</keyword>
<keyword evidence="3" id="KW-0808">Transferase</keyword>
<evidence type="ECO:0000313" key="4">
    <source>
        <dbReference type="Proteomes" id="UP001303473"/>
    </source>
</evidence>
<dbReference type="Pfam" id="PF00155">
    <property type="entry name" value="Aminotran_1_2"/>
    <property type="match status" value="1"/>
</dbReference>
<reference evidence="4" key="1">
    <citation type="journal article" date="2023" name="Mol. Phylogenet. Evol.">
        <title>Genome-scale phylogeny and comparative genomics of the fungal order Sordariales.</title>
        <authorList>
            <person name="Hensen N."/>
            <person name="Bonometti L."/>
            <person name="Westerberg I."/>
            <person name="Brannstrom I.O."/>
            <person name="Guillou S."/>
            <person name="Cros-Aarteil S."/>
            <person name="Calhoun S."/>
            <person name="Haridas S."/>
            <person name="Kuo A."/>
            <person name="Mondo S."/>
            <person name="Pangilinan J."/>
            <person name="Riley R."/>
            <person name="LaButti K."/>
            <person name="Andreopoulos B."/>
            <person name="Lipzen A."/>
            <person name="Chen C."/>
            <person name="Yan M."/>
            <person name="Daum C."/>
            <person name="Ng V."/>
            <person name="Clum A."/>
            <person name="Steindorff A."/>
            <person name="Ohm R.A."/>
            <person name="Martin F."/>
            <person name="Silar P."/>
            <person name="Natvig D.O."/>
            <person name="Lalanne C."/>
            <person name="Gautier V."/>
            <person name="Ament-Velasquez S.L."/>
            <person name="Kruys A."/>
            <person name="Hutchinson M.I."/>
            <person name="Powell A.J."/>
            <person name="Barry K."/>
            <person name="Miller A.N."/>
            <person name="Grigoriev I.V."/>
            <person name="Debuchy R."/>
            <person name="Gladieux P."/>
            <person name="Hiltunen Thoren M."/>
            <person name="Johannesson H."/>
        </authorList>
    </citation>
    <scope>NUCLEOTIDE SEQUENCE [LARGE SCALE GENOMIC DNA]</scope>
    <source>
        <strain evidence="4">CBS 340.73</strain>
    </source>
</reference>
<feature type="compositionally biased region" description="Acidic residues" evidence="1">
    <location>
        <begin position="494"/>
        <end position="505"/>
    </location>
</feature>
<keyword evidence="4" id="KW-1185">Reference proteome</keyword>
<organism evidence="3 4">
    <name type="scientific">Diplogelasinospora grovesii</name>
    <dbReference type="NCBI Taxonomy" id="303347"/>
    <lineage>
        <taxon>Eukaryota</taxon>
        <taxon>Fungi</taxon>
        <taxon>Dikarya</taxon>
        <taxon>Ascomycota</taxon>
        <taxon>Pezizomycotina</taxon>
        <taxon>Sordariomycetes</taxon>
        <taxon>Sordariomycetidae</taxon>
        <taxon>Sordariales</taxon>
        <taxon>Diplogelasinosporaceae</taxon>
        <taxon>Diplogelasinospora</taxon>
    </lineage>
</organism>
<comment type="caution">
    <text evidence="3">The sequence shown here is derived from an EMBL/GenBank/DDBJ whole genome shotgun (WGS) entry which is preliminary data.</text>
</comment>
<dbReference type="AlphaFoldDB" id="A0AAN6S521"/>
<evidence type="ECO:0000313" key="3">
    <source>
        <dbReference type="EMBL" id="KAK3940131.1"/>
    </source>
</evidence>